<evidence type="ECO:0008006" key="3">
    <source>
        <dbReference type="Google" id="ProtNLM"/>
    </source>
</evidence>
<gene>
    <name evidence="1" type="ORF">CTEN210_14824</name>
</gene>
<protein>
    <recommendedName>
        <fullName evidence="3">Histidine phosphatase family protein</fullName>
    </recommendedName>
</protein>
<reference evidence="1 2" key="1">
    <citation type="journal article" date="2021" name="Sci. Rep.">
        <title>The genome of the diatom Chaetoceros tenuissimus carries an ancient integrated fragment of an extant virus.</title>
        <authorList>
            <person name="Hongo Y."/>
            <person name="Kimura K."/>
            <person name="Takaki Y."/>
            <person name="Yoshida Y."/>
            <person name="Baba S."/>
            <person name="Kobayashi G."/>
            <person name="Nagasaki K."/>
            <person name="Hano T."/>
            <person name="Tomaru Y."/>
        </authorList>
    </citation>
    <scope>NUCLEOTIDE SEQUENCE [LARGE SCALE GENOMIC DNA]</scope>
    <source>
        <strain evidence="1 2">NIES-3715</strain>
    </source>
</reference>
<evidence type="ECO:0000313" key="1">
    <source>
        <dbReference type="EMBL" id="GFH58348.1"/>
    </source>
</evidence>
<dbReference type="EMBL" id="BLLK01000062">
    <property type="protein sequence ID" value="GFH58348.1"/>
    <property type="molecule type" value="Genomic_DNA"/>
</dbReference>
<proteinExistence type="predicted"/>
<keyword evidence="2" id="KW-1185">Reference proteome</keyword>
<dbReference type="InterPro" id="IPR013078">
    <property type="entry name" value="His_Pase_superF_clade-1"/>
</dbReference>
<name>A0AAD3D5Y7_9STRA</name>
<dbReference type="PANTHER" id="PTHR16469">
    <property type="entry name" value="UBIQUITIN-ASSOCIATED AND SH3 DOMAIN-CONTAINING BA-RELATED"/>
    <property type="match status" value="1"/>
</dbReference>
<dbReference type="Pfam" id="PF00300">
    <property type="entry name" value="His_Phos_1"/>
    <property type="match status" value="1"/>
</dbReference>
<dbReference type="Proteomes" id="UP001054902">
    <property type="component" value="Unassembled WGS sequence"/>
</dbReference>
<dbReference type="SUPFAM" id="SSF53254">
    <property type="entry name" value="Phosphoglycerate mutase-like"/>
    <property type="match status" value="1"/>
</dbReference>
<dbReference type="InterPro" id="IPR029033">
    <property type="entry name" value="His_PPase_superfam"/>
</dbReference>
<organism evidence="1 2">
    <name type="scientific">Chaetoceros tenuissimus</name>
    <dbReference type="NCBI Taxonomy" id="426638"/>
    <lineage>
        <taxon>Eukaryota</taxon>
        <taxon>Sar</taxon>
        <taxon>Stramenopiles</taxon>
        <taxon>Ochrophyta</taxon>
        <taxon>Bacillariophyta</taxon>
        <taxon>Coscinodiscophyceae</taxon>
        <taxon>Chaetocerotophycidae</taxon>
        <taxon>Chaetocerotales</taxon>
        <taxon>Chaetocerotaceae</taxon>
        <taxon>Chaetoceros</taxon>
    </lineage>
</organism>
<accession>A0AAD3D5Y7</accession>
<dbReference type="CDD" id="cd07040">
    <property type="entry name" value="HP"/>
    <property type="match status" value="1"/>
</dbReference>
<dbReference type="Gene3D" id="3.40.50.1240">
    <property type="entry name" value="Phosphoglycerate mutase-like"/>
    <property type="match status" value="1"/>
</dbReference>
<dbReference type="InterPro" id="IPR051710">
    <property type="entry name" value="Phosphatase_SH3-domain"/>
</dbReference>
<dbReference type="PANTHER" id="PTHR16469:SF27">
    <property type="entry name" value="UBIQUITIN-ASSOCIATED AND SH3 DOMAIN-CONTAINING BA-RELATED"/>
    <property type="match status" value="1"/>
</dbReference>
<comment type="caution">
    <text evidence="1">The sequence shown here is derived from an EMBL/GenBank/DDBJ whole genome shotgun (WGS) entry which is preliminary data.</text>
</comment>
<dbReference type="AlphaFoldDB" id="A0AAD3D5Y7"/>
<sequence>MTQYVYLIRYGKTEFPLVEYDGPYDSDIDPTDGMEHAKSIANAIATMDETTRPTKVYASPFLRTTHTASIVASALPTDTKVNVEEGLYEYMQPSLLIDRAGVRTYPRSVDQLAEIFDNLDTTYEKALKITEEMFPEDEENLIARCKKTLGGILKHANGESLAIVLHAPCYQSVAFALEGVELKDSKVGKLAQGGITRFSKDSGSDQWNMDYYGVTDHMPGDYKAGMGIWSLPCFSGPK</sequence>
<evidence type="ECO:0000313" key="2">
    <source>
        <dbReference type="Proteomes" id="UP001054902"/>
    </source>
</evidence>